<organism evidence="1 2">
    <name type="scientific">Peronospora matthiolae</name>
    <dbReference type="NCBI Taxonomy" id="2874970"/>
    <lineage>
        <taxon>Eukaryota</taxon>
        <taxon>Sar</taxon>
        <taxon>Stramenopiles</taxon>
        <taxon>Oomycota</taxon>
        <taxon>Peronosporomycetes</taxon>
        <taxon>Peronosporales</taxon>
        <taxon>Peronosporaceae</taxon>
        <taxon>Peronospora</taxon>
    </lineage>
</organism>
<dbReference type="Proteomes" id="UP001162060">
    <property type="component" value="Unassembled WGS sequence"/>
</dbReference>
<reference evidence="1" key="1">
    <citation type="submission" date="2024-01" db="EMBL/GenBank/DDBJ databases">
        <authorList>
            <person name="Webb A."/>
        </authorList>
    </citation>
    <scope>NUCLEOTIDE SEQUENCE</scope>
    <source>
        <strain evidence="1">Pm1</strain>
    </source>
</reference>
<evidence type="ECO:0000313" key="2">
    <source>
        <dbReference type="Proteomes" id="UP001162060"/>
    </source>
</evidence>
<name>A0AAV1T9B2_9STRA</name>
<evidence type="ECO:0000313" key="1">
    <source>
        <dbReference type="EMBL" id="CAK7904141.1"/>
    </source>
</evidence>
<dbReference type="EMBL" id="CAKLBY020000028">
    <property type="protein sequence ID" value="CAK7904141.1"/>
    <property type="molecule type" value="Genomic_DNA"/>
</dbReference>
<proteinExistence type="predicted"/>
<gene>
    <name evidence="1" type="ORF">PM001_LOCUS2849</name>
</gene>
<dbReference type="AlphaFoldDB" id="A0AAV1T9B2"/>
<accession>A0AAV1T9B2</accession>
<protein>
    <submittedName>
        <fullName evidence="1">Uncharacterized protein</fullName>
    </submittedName>
</protein>
<comment type="caution">
    <text evidence="1">The sequence shown here is derived from an EMBL/GenBank/DDBJ whole genome shotgun (WGS) entry which is preliminary data.</text>
</comment>
<sequence length="109" mass="12246">MSCSPHYWSLRCGRLERESGDSSALASQLREKLQHEMTLTNHWRQQVDLRHCRMSLFVAELNHYNFAGEPLKGSLVSLKGRHKTRPQVIDPLLPPPLSGLCGSLLAPSA</sequence>